<feature type="domain" description="RAI1-like" evidence="1">
    <location>
        <begin position="204"/>
        <end position="318"/>
    </location>
</feature>
<evidence type="ECO:0000313" key="3">
    <source>
        <dbReference type="WBParaSite" id="PDA_v2.g2262.t1"/>
    </source>
</evidence>
<evidence type="ECO:0000259" key="1">
    <source>
        <dbReference type="Pfam" id="PF08652"/>
    </source>
</evidence>
<organism evidence="2 3">
    <name type="scientific">Panagrolaimus davidi</name>
    <dbReference type="NCBI Taxonomy" id="227884"/>
    <lineage>
        <taxon>Eukaryota</taxon>
        <taxon>Metazoa</taxon>
        <taxon>Ecdysozoa</taxon>
        <taxon>Nematoda</taxon>
        <taxon>Chromadorea</taxon>
        <taxon>Rhabditida</taxon>
        <taxon>Tylenchina</taxon>
        <taxon>Panagrolaimomorpha</taxon>
        <taxon>Panagrolaimoidea</taxon>
        <taxon>Panagrolaimidae</taxon>
        <taxon>Panagrolaimus</taxon>
    </lineage>
</organism>
<name>A0A914PWD9_9BILA</name>
<dbReference type="InterPro" id="IPR013961">
    <property type="entry name" value="RAI1"/>
</dbReference>
<protein>
    <submittedName>
        <fullName evidence="3">Decapping nuclease</fullName>
    </submittedName>
</protein>
<sequence length="380" mass="44276">MTLFNVSNFDESINEDPENFKFLKPIPKQWNYKGKFNGLKQKQDLNGNYIISGMPNKIQYKSVPILYQHRQSFANIWTEFESNSLITNRGCLKQLATMNISSNVKKCVFKFYKARDFKTGEILDKYILEIENLMDNENLENYQECFFNGACVAAMLTKNGKLSSEFNTFKNMSFKLGFKKISRTSSCHINSENGTPRFLQPKSSVKVYYTSEIDAFIKDGYGNKSKFVPVEIKAKFDKNNNMKIPPKTAFSTALQCELAGINDIVFGFHDGERIQNVQRYSLQDLKKIALTKNEKLNVDKAIKEAKFLLKEIINQFDERVGNGTMDIWDTLIIVKRLEIKENRYEQRYCLDYHVRKMLKPFQGAQIDRYIIPSRRKTCDF</sequence>
<keyword evidence="2" id="KW-1185">Reference proteome</keyword>
<dbReference type="Pfam" id="PF08652">
    <property type="entry name" value="RAI1"/>
    <property type="match status" value="1"/>
</dbReference>
<proteinExistence type="predicted"/>
<evidence type="ECO:0000313" key="2">
    <source>
        <dbReference type="Proteomes" id="UP000887578"/>
    </source>
</evidence>
<dbReference type="WBParaSite" id="PDA_v2.g2262.t1">
    <property type="protein sequence ID" value="PDA_v2.g2262.t1"/>
    <property type="gene ID" value="PDA_v2.g2262"/>
</dbReference>
<reference evidence="3" key="1">
    <citation type="submission" date="2022-11" db="UniProtKB">
        <authorList>
            <consortium name="WormBaseParasite"/>
        </authorList>
    </citation>
    <scope>IDENTIFICATION</scope>
</reference>
<dbReference type="AlphaFoldDB" id="A0A914PWD9"/>
<dbReference type="Proteomes" id="UP000887578">
    <property type="component" value="Unplaced"/>
</dbReference>
<accession>A0A914PWD9</accession>